<dbReference type="Pfam" id="PF20060">
    <property type="entry name" value="DUF6459"/>
    <property type="match status" value="1"/>
</dbReference>
<reference evidence="2" key="2">
    <citation type="submission" date="2020-09" db="EMBL/GenBank/DDBJ databases">
        <authorList>
            <person name="Sun Q."/>
            <person name="Zhou Y."/>
        </authorList>
    </citation>
    <scope>NUCLEOTIDE SEQUENCE</scope>
    <source>
        <strain evidence="2">CGMCC 4.7308</strain>
    </source>
</reference>
<dbReference type="AlphaFoldDB" id="A0A917SKZ9"/>
<protein>
    <submittedName>
        <fullName evidence="2">Uncharacterized protein</fullName>
    </submittedName>
</protein>
<dbReference type="RefSeq" id="WP_188939654.1">
    <property type="nucleotide sequence ID" value="NZ_BMNA01000001.1"/>
</dbReference>
<gene>
    <name evidence="2" type="ORF">GCM10011594_02080</name>
</gene>
<dbReference type="InterPro" id="IPR045596">
    <property type="entry name" value="DUF6459"/>
</dbReference>
<accession>A0A917SKZ9</accession>
<name>A0A917SKZ9_9ACTN</name>
<comment type="caution">
    <text evidence="2">The sequence shown here is derived from an EMBL/GenBank/DDBJ whole genome shotgun (WGS) entry which is preliminary data.</text>
</comment>
<sequence>MTSAVRRTEQTARPALPDGTAPDRTVRPRLVPVPDSAPEFDDEQRPADRLRRLTRRPSPGPVERPRPSVVAVTGDAPAWSRELDVGVRRTTTAALPPAERVGATLARALIEVLGGRRSLGQLRVHCAPDVFAGLQAAVALPGNAALSSVRVSQPADGAAEVAAVYRAAGRARAIAFRLQGLDGRWRITELQTG</sequence>
<reference evidence="2" key="1">
    <citation type="journal article" date="2014" name="Int. J. Syst. Evol. Microbiol.">
        <title>Complete genome sequence of Corynebacterium casei LMG S-19264T (=DSM 44701T), isolated from a smear-ripened cheese.</title>
        <authorList>
            <consortium name="US DOE Joint Genome Institute (JGI-PGF)"/>
            <person name="Walter F."/>
            <person name="Albersmeier A."/>
            <person name="Kalinowski J."/>
            <person name="Ruckert C."/>
        </authorList>
    </citation>
    <scope>NUCLEOTIDE SEQUENCE</scope>
    <source>
        <strain evidence="2">CGMCC 4.7308</strain>
    </source>
</reference>
<dbReference type="Proteomes" id="UP000655208">
    <property type="component" value="Unassembled WGS sequence"/>
</dbReference>
<feature type="region of interest" description="Disordered" evidence="1">
    <location>
        <begin position="1"/>
        <end position="69"/>
    </location>
</feature>
<evidence type="ECO:0000313" key="3">
    <source>
        <dbReference type="Proteomes" id="UP000655208"/>
    </source>
</evidence>
<evidence type="ECO:0000256" key="1">
    <source>
        <dbReference type="SAM" id="MobiDB-lite"/>
    </source>
</evidence>
<feature type="compositionally biased region" description="Basic and acidic residues" evidence="1">
    <location>
        <begin position="1"/>
        <end position="10"/>
    </location>
</feature>
<keyword evidence="3" id="KW-1185">Reference proteome</keyword>
<dbReference type="EMBL" id="BMNA01000001">
    <property type="protein sequence ID" value="GGL85958.1"/>
    <property type="molecule type" value="Genomic_DNA"/>
</dbReference>
<organism evidence="2 3">
    <name type="scientific">Nakamurella endophytica</name>
    <dbReference type="NCBI Taxonomy" id="1748367"/>
    <lineage>
        <taxon>Bacteria</taxon>
        <taxon>Bacillati</taxon>
        <taxon>Actinomycetota</taxon>
        <taxon>Actinomycetes</taxon>
        <taxon>Nakamurellales</taxon>
        <taxon>Nakamurellaceae</taxon>
        <taxon>Nakamurella</taxon>
    </lineage>
</organism>
<proteinExistence type="predicted"/>
<evidence type="ECO:0000313" key="2">
    <source>
        <dbReference type="EMBL" id="GGL85958.1"/>
    </source>
</evidence>